<proteinExistence type="inferred from homology"/>
<dbReference type="CDD" id="cd05637">
    <property type="entry name" value="SIS_PGI_PMI_2"/>
    <property type="match status" value="1"/>
</dbReference>
<comment type="similarity">
    <text evidence="1">Belongs to the PGI/PMI family.</text>
</comment>
<comment type="caution">
    <text evidence="4">The sequence shown here is derived from an EMBL/GenBank/DDBJ whole genome shotgun (WGS) entry which is preliminary data.</text>
</comment>
<dbReference type="GO" id="GO:1901135">
    <property type="term" value="P:carbohydrate derivative metabolic process"/>
    <property type="evidence" value="ECO:0007669"/>
    <property type="project" value="InterPro"/>
</dbReference>
<dbReference type="GO" id="GO:0097367">
    <property type="term" value="F:carbohydrate derivative binding"/>
    <property type="evidence" value="ECO:0007669"/>
    <property type="project" value="InterPro"/>
</dbReference>
<dbReference type="SUPFAM" id="SSF53697">
    <property type="entry name" value="SIS domain"/>
    <property type="match status" value="1"/>
</dbReference>
<evidence type="ECO:0000259" key="3">
    <source>
        <dbReference type="PROSITE" id="PS51464"/>
    </source>
</evidence>
<dbReference type="Pfam" id="PF10432">
    <property type="entry name" value="bact-PGI_C"/>
    <property type="match status" value="1"/>
</dbReference>
<dbReference type="EMBL" id="PFAV01000022">
    <property type="protein sequence ID" value="PIR91638.1"/>
    <property type="molecule type" value="Genomic_DNA"/>
</dbReference>
<sequence length="325" mass="36029">MKQVILNFPQQFAKGLKAAEGVKLSCPFTNIIVCGLGGSALPGSLLPELGVKFDLPLFTHRDYGLPKAANEKSLIICISFSGNTEETISAYQEAIGKNYNAIAVCTGGKLEQMAKENGLPVAVVPNDCLQPRFGAGYLVAAVLKILSNCGIINSQDNNLLEMAQALQPEKLEQQGKALAQKLIDKIPIIYAANQYKSLARIWKIKFNENSKIMAFWNYFPELNHNEMVGLSTNNKKLITNNNFYFIILRDNQDDPRIIKRMELTASLIKESGADVDFVELTGKTKLEKVFNCLLLGDWASYYLALAYGQNPVPVEIVEKFKKQLS</sequence>
<evidence type="ECO:0000313" key="5">
    <source>
        <dbReference type="Proteomes" id="UP000228906"/>
    </source>
</evidence>
<keyword evidence="2 4" id="KW-0413">Isomerase</keyword>
<dbReference type="InterPro" id="IPR035484">
    <property type="entry name" value="SIS_PGI/PMI_1"/>
</dbReference>
<accession>A0A2H0UXT7</accession>
<dbReference type="NCBIfam" id="NF006423">
    <property type="entry name" value="PRK08674.1-2"/>
    <property type="match status" value="1"/>
</dbReference>
<reference evidence="5" key="1">
    <citation type="submission" date="2017-09" db="EMBL/GenBank/DDBJ databases">
        <title>Depth-based differentiation of microbial function through sediment-hosted aquifers and enrichment of novel symbionts in the deep terrestrial subsurface.</title>
        <authorList>
            <person name="Probst A.J."/>
            <person name="Ladd B."/>
            <person name="Jarett J.K."/>
            <person name="Geller-Mcgrath D.E."/>
            <person name="Sieber C.M.K."/>
            <person name="Emerson J.B."/>
            <person name="Anantharaman K."/>
            <person name="Thomas B.C."/>
            <person name="Malmstrom R."/>
            <person name="Stieglmeier M."/>
            <person name="Klingl A."/>
            <person name="Woyke T."/>
            <person name="Ryan C.M."/>
            <person name="Banfield J.F."/>
        </authorList>
    </citation>
    <scope>NUCLEOTIDE SEQUENCE [LARGE SCALE GENOMIC DNA]</scope>
</reference>
<feature type="domain" description="SIS" evidence="3">
    <location>
        <begin position="18"/>
        <end position="156"/>
    </location>
</feature>
<dbReference type="NCBIfam" id="TIGR02128">
    <property type="entry name" value="G6PI_arch"/>
    <property type="match status" value="1"/>
</dbReference>
<evidence type="ECO:0000313" key="4">
    <source>
        <dbReference type="EMBL" id="PIR91638.1"/>
    </source>
</evidence>
<dbReference type="Gene3D" id="3.40.50.10490">
    <property type="entry name" value="Glucose-6-phosphate isomerase like protein, domain 1"/>
    <property type="match status" value="2"/>
</dbReference>
<dbReference type="GO" id="GO:0004347">
    <property type="term" value="F:glucose-6-phosphate isomerase activity"/>
    <property type="evidence" value="ECO:0007669"/>
    <property type="project" value="InterPro"/>
</dbReference>
<evidence type="ECO:0000256" key="1">
    <source>
        <dbReference type="ARBA" id="ARBA00010523"/>
    </source>
</evidence>
<dbReference type="InterPro" id="IPR019490">
    <property type="entry name" value="Glu6P/Mann6P_isomerase_C"/>
</dbReference>
<dbReference type="GO" id="GO:0004476">
    <property type="term" value="F:mannose-6-phosphate isomerase activity"/>
    <property type="evidence" value="ECO:0007669"/>
    <property type="project" value="InterPro"/>
</dbReference>
<dbReference type="PROSITE" id="PS51464">
    <property type="entry name" value="SIS"/>
    <property type="match status" value="1"/>
</dbReference>
<dbReference type="Proteomes" id="UP000228906">
    <property type="component" value="Unassembled WGS sequence"/>
</dbReference>
<dbReference type="AlphaFoldDB" id="A0A2H0UXT7"/>
<protein>
    <submittedName>
        <fullName evidence="4">Bifunctional phosphoglucose/phosphomannose isomerase</fullName>
    </submittedName>
</protein>
<dbReference type="CDD" id="cd05017">
    <property type="entry name" value="SIS_PGI_PMI_1"/>
    <property type="match status" value="1"/>
</dbReference>
<dbReference type="GO" id="GO:0005975">
    <property type="term" value="P:carbohydrate metabolic process"/>
    <property type="evidence" value="ECO:0007669"/>
    <property type="project" value="InterPro"/>
</dbReference>
<dbReference type="InterPro" id="IPR046348">
    <property type="entry name" value="SIS_dom_sf"/>
</dbReference>
<name>A0A2H0UXT7_9BACT</name>
<gene>
    <name evidence="4" type="ORF">COU03_01340</name>
</gene>
<dbReference type="InterPro" id="IPR001347">
    <property type="entry name" value="SIS_dom"/>
</dbReference>
<organism evidence="4 5">
    <name type="scientific">bacterium (Candidatus Gribaldobacteria) CG10_big_fil_rev_8_21_14_0_10_41_12</name>
    <dbReference type="NCBI Taxonomy" id="2014277"/>
    <lineage>
        <taxon>Bacteria</taxon>
        <taxon>Candidatus Gribaldobacteria</taxon>
    </lineage>
</organism>
<evidence type="ECO:0000256" key="2">
    <source>
        <dbReference type="ARBA" id="ARBA00023235"/>
    </source>
</evidence>